<proteinExistence type="predicted"/>
<comment type="caution">
    <text evidence="2">The sequence shown here is derived from an EMBL/GenBank/DDBJ whole genome shotgun (WGS) entry which is preliminary data.</text>
</comment>
<dbReference type="EMBL" id="RYZR01000002">
    <property type="protein sequence ID" value="RUL66795.1"/>
    <property type="molecule type" value="Genomic_DNA"/>
</dbReference>
<dbReference type="PANTHER" id="PTHR33823">
    <property type="entry name" value="RNA POLYMERASE-BINDING TRANSCRIPTION FACTOR DKSA-RELATED"/>
    <property type="match status" value="1"/>
</dbReference>
<dbReference type="RefSeq" id="WP_126672294.1">
    <property type="nucleotide sequence ID" value="NZ_RYZR01000002.1"/>
</dbReference>
<dbReference type="PANTHER" id="PTHR33823:SF2">
    <property type="entry name" value="RNA POLYMERASE-BINDING TRANSCRIPTION FACTOR DKSA"/>
    <property type="match status" value="1"/>
</dbReference>
<dbReference type="OrthoDB" id="1121111at2"/>
<dbReference type="AlphaFoldDB" id="A0A3S0WRN2"/>
<accession>A0A3S0WRN2</accession>
<evidence type="ECO:0000313" key="3">
    <source>
        <dbReference type="Proteomes" id="UP000267077"/>
    </source>
</evidence>
<evidence type="ECO:0000313" key="2">
    <source>
        <dbReference type="EMBL" id="RUL66795.1"/>
    </source>
</evidence>
<keyword evidence="3" id="KW-1185">Reference proteome</keyword>
<sequence>MSHHEHPSPVFDKAFIEDQKKRLIQLRDELVDIADASAAEEETLQYEAGGEAQEDADSAERMAIQENDEAQYHQNLKRLADVQRALIRIDQGTYGYSEKSGKPIPRARLMEIPETTLTLEEARQEESRA</sequence>
<dbReference type="Gene3D" id="1.20.120.910">
    <property type="entry name" value="DksA, coiled-coil domain"/>
    <property type="match status" value="1"/>
</dbReference>
<organism evidence="2 3">
    <name type="scientific">Dyella dinghuensis</name>
    <dbReference type="NCBI Taxonomy" id="1920169"/>
    <lineage>
        <taxon>Bacteria</taxon>
        <taxon>Pseudomonadati</taxon>
        <taxon>Pseudomonadota</taxon>
        <taxon>Gammaproteobacteria</taxon>
        <taxon>Lysobacterales</taxon>
        <taxon>Rhodanobacteraceae</taxon>
        <taxon>Dyella</taxon>
    </lineage>
</organism>
<name>A0A3S0WRN2_9GAMM</name>
<dbReference type="Proteomes" id="UP000267077">
    <property type="component" value="Unassembled WGS sequence"/>
</dbReference>
<dbReference type="PROSITE" id="PS51128">
    <property type="entry name" value="ZF_DKSA_2"/>
    <property type="match status" value="1"/>
</dbReference>
<reference evidence="2 3" key="1">
    <citation type="submission" date="2018-12" db="EMBL/GenBank/DDBJ databases">
        <title>Dyella dinghuensis sp. nov. DHOA06 and Dyella choica sp. nov. 4M-K27, isolated from forest soil.</title>
        <authorList>
            <person name="Qiu L.-H."/>
            <person name="Gao Z.-H."/>
        </authorList>
    </citation>
    <scope>NUCLEOTIDE SEQUENCE [LARGE SCALE GENOMIC DNA]</scope>
    <source>
        <strain evidence="2 3">DHOA06</strain>
    </source>
</reference>
<evidence type="ECO:0000256" key="1">
    <source>
        <dbReference type="PROSITE-ProRule" id="PRU00510"/>
    </source>
</evidence>
<feature type="zinc finger region" description="dksA C4-type" evidence="1">
    <location>
        <begin position="97"/>
        <end position="121"/>
    </location>
</feature>
<protein>
    <submittedName>
        <fullName evidence="2">TraR/DksA family transcriptional regulator</fullName>
    </submittedName>
</protein>
<gene>
    <name evidence="2" type="ORF">EKH79_03005</name>
</gene>